<dbReference type="EMBL" id="LAOA01000007">
    <property type="protein sequence ID" value="KJV77229.1"/>
    <property type="molecule type" value="Genomic_DNA"/>
</dbReference>
<dbReference type="InterPro" id="IPR011990">
    <property type="entry name" value="TPR-like_helical_dom_sf"/>
</dbReference>
<dbReference type="SUPFAM" id="SSF48452">
    <property type="entry name" value="TPR-like"/>
    <property type="match status" value="1"/>
</dbReference>
<evidence type="ECO:0000256" key="1">
    <source>
        <dbReference type="ARBA" id="ARBA00022737"/>
    </source>
</evidence>
<dbReference type="SMART" id="SM00028">
    <property type="entry name" value="TPR"/>
    <property type="match status" value="2"/>
</dbReference>
<dbReference type="PATRIC" id="fig|1359175.3.peg.2660"/>
<dbReference type="PROSITE" id="PS50005">
    <property type="entry name" value="TPR"/>
    <property type="match status" value="1"/>
</dbReference>
<sequence length="105" mass="12522">MYTSYSLHFIFQLILIWRLKELGQYRQAIEIFNTTILYKPDLAVAYYAKGISLCELGQHQKEIKHYGTAIQYNPNDADFYIGKRISLYELGQHQEAIDLFRNWLR</sequence>
<evidence type="ECO:0000256" key="2">
    <source>
        <dbReference type="ARBA" id="ARBA00022803"/>
    </source>
</evidence>
<feature type="repeat" description="TPR" evidence="3">
    <location>
        <begin position="43"/>
        <end position="76"/>
    </location>
</feature>
<dbReference type="Pfam" id="PF13181">
    <property type="entry name" value="TPR_8"/>
    <property type="match status" value="1"/>
</dbReference>
<protein>
    <submittedName>
        <fullName evidence="4">TPR repeat family protein</fullName>
    </submittedName>
</protein>
<gene>
    <name evidence="4" type="ORF">OTSTA716_0356</name>
</gene>
<comment type="caution">
    <text evidence="4">The sequence shown here is derived from an EMBL/GenBank/DDBJ whole genome shotgun (WGS) entry which is preliminary data.</text>
</comment>
<evidence type="ECO:0000313" key="5">
    <source>
        <dbReference type="Proteomes" id="UP000033671"/>
    </source>
</evidence>
<evidence type="ECO:0000313" key="4">
    <source>
        <dbReference type="EMBL" id="KJV77229.1"/>
    </source>
</evidence>
<keyword evidence="2 3" id="KW-0802">TPR repeat</keyword>
<dbReference type="InterPro" id="IPR019734">
    <property type="entry name" value="TPR_rpt"/>
</dbReference>
<dbReference type="InterPro" id="IPR050498">
    <property type="entry name" value="Ycf3"/>
</dbReference>
<dbReference type="PANTHER" id="PTHR44858">
    <property type="entry name" value="TETRATRICOPEPTIDE REPEAT PROTEIN 6"/>
    <property type="match status" value="1"/>
</dbReference>
<evidence type="ECO:0000256" key="3">
    <source>
        <dbReference type="PROSITE-ProRule" id="PRU00339"/>
    </source>
</evidence>
<dbReference type="PANTHER" id="PTHR44858:SF1">
    <property type="entry name" value="UDP-N-ACETYLGLUCOSAMINE--PEPTIDE N-ACETYLGLUCOSAMINYLTRANSFERASE SPINDLY-RELATED"/>
    <property type="match status" value="1"/>
</dbReference>
<reference evidence="4 5" key="1">
    <citation type="submission" date="2015-01" db="EMBL/GenBank/DDBJ databases">
        <title>Genome Sequencing of Rickettsiales.</title>
        <authorList>
            <person name="Daugherty S.C."/>
            <person name="Su Q."/>
            <person name="Abolude K."/>
            <person name="Beier-Sexton M."/>
            <person name="Carlyon J.A."/>
            <person name="Carter R."/>
            <person name="Day N.P."/>
            <person name="Dumler S.J."/>
            <person name="Dyachenko V."/>
            <person name="Godinez A."/>
            <person name="Kurtti T.J."/>
            <person name="Lichay M."/>
            <person name="Mullins K.E."/>
            <person name="Ott S."/>
            <person name="Pappas-Brown V."/>
            <person name="Paris D.H."/>
            <person name="Patel P."/>
            <person name="Richards A.L."/>
            <person name="Sadzewicz L."/>
            <person name="Sears K."/>
            <person name="Seidman D."/>
            <person name="Sengamalay N."/>
            <person name="Stenos J."/>
            <person name="Tallon L.J."/>
            <person name="Vincent G."/>
            <person name="Fraser C.M."/>
            <person name="Munderloh U."/>
            <person name="Dunning-Hotopp J.C."/>
        </authorList>
    </citation>
    <scope>NUCLEOTIDE SEQUENCE [LARGE SCALE GENOMIC DNA]</scope>
    <source>
        <strain evidence="4 5">TA716</strain>
    </source>
</reference>
<organism evidence="4 5">
    <name type="scientific">Orientia tsutsugamushi str. TA716</name>
    <dbReference type="NCBI Taxonomy" id="1359175"/>
    <lineage>
        <taxon>Bacteria</taxon>
        <taxon>Pseudomonadati</taxon>
        <taxon>Pseudomonadota</taxon>
        <taxon>Alphaproteobacteria</taxon>
        <taxon>Rickettsiales</taxon>
        <taxon>Rickettsiaceae</taxon>
        <taxon>Rickettsieae</taxon>
        <taxon>Orientia</taxon>
    </lineage>
</organism>
<name>A0A0F3PDB6_ORITS</name>
<dbReference type="AlphaFoldDB" id="A0A0F3PDB6"/>
<dbReference type="Proteomes" id="UP000033671">
    <property type="component" value="Unassembled WGS sequence"/>
</dbReference>
<accession>A0A0F3PDB6</accession>
<keyword evidence="1" id="KW-0677">Repeat</keyword>
<dbReference type="Gene3D" id="1.25.40.10">
    <property type="entry name" value="Tetratricopeptide repeat domain"/>
    <property type="match status" value="1"/>
</dbReference>
<proteinExistence type="predicted"/>